<dbReference type="Proteomes" id="UP000285405">
    <property type="component" value="Unassembled WGS sequence"/>
</dbReference>
<name>A0A420H9J8_9PEZI</name>
<dbReference type="AlphaFoldDB" id="A0A420H9J8"/>
<protein>
    <submittedName>
        <fullName evidence="2">Uncharacterized protein</fullName>
    </submittedName>
</protein>
<accession>A0A420H9J8</accession>
<feature type="compositionally biased region" description="Basic residues" evidence="1">
    <location>
        <begin position="130"/>
        <end position="143"/>
    </location>
</feature>
<reference evidence="2 3" key="1">
    <citation type="journal article" date="2018" name="BMC Genomics">
        <title>Comparative genome analyses reveal sequence features reflecting distinct modes of host-adaptation between dicot and monocot powdery mildew.</title>
        <authorList>
            <person name="Wu Y."/>
            <person name="Ma X."/>
            <person name="Pan Z."/>
            <person name="Kale S.D."/>
            <person name="Song Y."/>
            <person name="King H."/>
            <person name="Zhang Q."/>
            <person name="Presley C."/>
            <person name="Deng X."/>
            <person name="Wei C.I."/>
            <person name="Xiao S."/>
        </authorList>
    </citation>
    <scope>NUCLEOTIDE SEQUENCE [LARGE SCALE GENOMIC DNA]</scope>
    <source>
        <strain evidence="2">UCSC1</strain>
    </source>
</reference>
<feature type="region of interest" description="Disordered" evidence="1">
    <location>
        <begin position="73"/>
        <end position="156"/>
    </location>
</feature>
<evidence type="ECO:0000256" key="1">
    <source>
        <dbReference type="SAM" id="MobiDB-lite"/>
    </source>
</evidence>
<evidence type="ECO:0000313" key="3">
    <source>
        <dbReference type="Proteomes" id="UP000285405"/>
    </source>
</evidence>
<proteinExistence type="predicted"/>
<organism evidence="2 3">
    <name type="scientific">Golovinomyces cichoracearum</name>
    <dbReference type="NCBI Taxonomy" id="62708"/>
    <lineage>
        <taxon>Eukaryota</taxon>
        <taxon>Fungi</taxon>
        <taxon>Dikarya</taxon>
        <taxon>Ascomycota</taxon>
        <taxon>Pezizomycotina</taxon>
        <taxon>Leotiomycetes</taxon>
        <taxon>Erysiphales</taxon>
        <taxon>Erysiphaceae</taxon>
        <taxon>Golovinomyces</taxon>
    </lineage>
</organism>
<feature type="compositionally biased region" description="Polar residues" evidence="1">
    <location>
        <begin position="83"/>
        <end position="99"/>
    </location>
</feature>
<dbReference type="EMBL" id="MCBR01021467">
    <property type="protein sequence ID" value="RKF54114.1"/>
    <property type="molecule type" value="Genomic_DNA"/>
</dbReference>
<comment type="caution">
    <text evidence="2">The sequence shown here is derived from an EMBL/GenBank/DDBJ whole genome shotgun (WGS) entry which is preliminary data.</text>
</comment>
<sequence length="156" mass="16791">MVSPPRAPVVFPPKPLRMSGSDHGSPLVRLCPKCLDLQKSVDTSRADSSVELNFRTLPAVGGAATEILESFSAKRKRKETDKTVANNRIATEAAQTAVGSAQKESDKAASQSQNAEVEATLLALHPVKFQGRKPAKKRAKKHQAAMDISSENMQDV</sequence>
<feature type="region of interest" description="Disordered" evidence="1">
    <location>
        <begin position="1"/>
        <end position="23"/>
    </location>
</feature>
<gene>
    <name evidence="2" type="ORF">GcC1_214022</name>
</gene>
<feature type="compositionally biased region" description="Pro residues" evidence="1">
    <location>
        <begin position="1"/>
        <end position="15"/>
    </location>
</feature>
<evidence type="ECO:0000313" key="2">
    <source>
        <dbReference type="EMBL" id="RKF54114.1"/>
    </source>
</evidence>